<evidence type="ECO:0000313" key="1">
    <source>
        <dbReference type="EMBL" id="RXJ44365.1"/>
    </source>
</evidence>
<reference evidence="1 2" key="1">
    <citation type="submission" date="2019-01" db="EMBL/GenBank/DDBJ databases">
        <title>Genome sequence of the Antarctic species Gelidibacter gilvus ACAM 158(T).</title>
        <authorList>
            <person name="Bowman J.P."/>
        </authorList>
    </citation>
    <scope>NUCLEOTIDE SEQUENCE [LARGE SCALE GENOMIC DNA]</scope>
    <source>
        <strain evidence="1 2">IC158</strain>
    </source>
</reference>
<dbReference type="InterPro" id="IPR024078">
    <property type="entry name" value="LmbE-like_dom_sf"/>
</dbReference>
<protein>
    <submittedName>
        <fullName evidence="1">Methyltransferase domain-containing protein</fullName>
    </submittedName>
</protein>
<dbReference type="Gene3D" id="3.40.50.10320">
    <property type="entry name" value="LmbE-like"/>
    <property type="match status" value="1"/>
</dbReference>
<dbReference type="OrthoDB" id="9790023at2"/>
<dbReference type="InterPro" id="IPR003737">
    <property type="entry name" value="GlcNAc_PI_deacetylase-related"/>
</dbReference>
<accession>A0A4Q0XEN2</accession>
<dbReference type="Pfam" id="PF02585">
    <property type="entry name" value="PIG-L"/>
    <property type="match status" value="1"/>
</dbReference>
<dbReference type="CDD" id="cd02440">
    <property type="entry name" value="AdoMet_MTases"/>
    <property type="match status" value="1"/>
</dbReference>
<dbReference type="Gene3D" id="3.40.50.150">
    <property type="entry name" value="Vaccinia Virus protein VP39"/>
    <property type="match status" value="1"/>
</dbReference>
<dbReference type="GO" id="GO:0032259">
    <property type="term" value="P:methylation"/>
    <property type="evidence" value="ECO:0007669"/>
    <property type="project" value="UniProtKB-KW"/>
</dbReference>
<dbReference type="PANTHER" id="PTHR12993:SF29">
    <property type="entry name" value="BLR3841 PROTEIN"/>
    <property type="match status" value="1"/>
</dbReference>
<comment type="caution">
    <text evidence="1">The sequence shown here is derived from an EMBL/GenBank/DDBJ whole genome shotgun (WGS) entry which is preliminary data.</text>
</comment>
<dbReference type="GO" id="GO:0009312">
    <property type="term" value="P:oligosaccharide biosynthetic process"/>
    <property type="evidence" value="ECO:0007669"/>
    <property type="project" value="InterPro"/>
</dbReference>
<dbReference type="SUPFAM" id="SSF102588">
    <property type="entry name" value="LmbE-like"/>
    <property type="match status" value="1"/>
</dbReference>
<dbReference type="InterPro" id="IPR008715">
    <property type="entry name" value="SAM-MeTfrase_NodS-like"/>
</dbReference>
<dbReference type="PANTHER" id="PTHR12993">
    <property type="entry name" value="N-ACETYLGLUCOSAMINYL-PHOSPHATIDYLINOSITOL DE-N-ACETYLASE-RELATED"/>
    <property type="match status" value="1"/>
</dbReference>
<keyword evidence="1" id="KW-0489">Methyltransferase</keyword>
<dbReference type="SUPFAM" id="SSF53335">
    <property type="entry name" value="S-adenosyl-L-methionine-dependent methyltransferases"/>
    <property type="match status" value="1"/>
</dbReference>
<gene>
    <name evidence="1" type="ORF">ESZ48_18370</name>
</gene>
<keyword evidence="2" id="KW-1185">Reference proteome</keyword>
<dbReference type="RefSeq" id="WP_129018965.1">
    <property type="nucleotide sequence ID" value="NZ_SDDZ01000019.1"/>
</dbReference>
<name>A0A4Q0XEN2_9FLAO</name>
<dbReference type="EMBL" id="SDDZ01000019">
    <property type="protein sequence ID" value="RXJ44365.1"/>
    <property type="molecule type" value="Genomic_DNA"/>
</dbReference>
<keyword evidence="1" id="KW-0808">Transferase</keyword>
<dbReference type="Pfam" id="PF05401">
    <property type="entry name" value="NodS"/>
    <property type="match status" value="1"/>
</dbReference>
<dbReference type="Proteomes" id="UP000289792">
    <property type="component" value="Unassembled WGS sequence"/>
</dbReference>
<sequence>MNNQISSIISNLSSAPLLAIDQLGRQLGHSLIIAPHPDDEALGCGGMISYLRSQNVPVSVVFMTSGGASHLNSLKYPPKLLAEVREAEALKSCEILGVHADHVFFYRYPDGVLSSYEDEKVKEIAQQISLLMEKQEIKTIFYPWRRDVHPDHKMCNTIGFSAVNQNKSSVQIVEYPVWLWNISEENDWPEEEEISVFRLNVTEVLEQKKAAIFAHKSQTSEFIDDDPSGFRLTEDLLAPFLGDYEFYFFTKDKMESLDQQFFDTLYSDNADPWNFKHSDYELAKYQKTNEILGDSHFKNGLEVGCSIGIQTRFFAKHCDTLLAIDISKDALAEAEKNNNDLENVTFQVKDIVQDFPDGQYDFITLCELGYYFDPHTLQEIFQKVSEHLNTDGQFLMVHWTSYVREFPLNGNQVNQIFRKFNTIENKFSCLTSYIHDNYELYIWRKN</sequence>
<dbReference type="InterPro" id="IPR029063">
    <property type="entry name" value="SAM-dependent_MTases_sf"/>
</dbReference>
<dbReference type="GO" id="GO:0016811">
    <property type="term" value="F:hydrolase activity, acting on carbon-nitrogen (but not peptide) bonds, in linear amides"/>
    <property type="evidence" value="ECO:0007669"/>
    <property type="project" value="TreeGrafter"/>
</dbReference>
<evidence type="ECO:0000313" key="2">
    <source>
        <dbReference type="Proteomes" id="UP000289792"/>
    </source>
</evidence>
<organism evidence="1 2">
    <name type="scientific">Gelidibacter gilvus</name>
    <dbReference type="NCBI Taxonomy" id="59602"/>
    <lineage>
        <taxon>Bacteria</taxon>
        <taxon>Pseudomonadati</taxon>
        <taxon>Bacteroidota</taxon>
        <taxon>Flavobacteriia</taxon>
        <taxon>Flavobacteriales</taxon>
        <taxon>Flavobacteriaceae</taxon>
        <taxon>Gelidibacter</taxon>
    </lineage>
</organism>
<dbReference type="AlphaFoldDB" id="A0A4Q0XEN2"/>
<proteinExistence type="predicted"/>
<dbReference type="GO" id="GO:0008757">
    <property type="term" value="F:S-adenosylmethionine-dependent methyltransferase activity"/>
    <property type="evidence" value="ECO:0007669"/>
    <property type="project" value="InterPro"/>
</dbReference>